<name>A0ABQ2UYA3_9PSEU</name>
<feature type="transmembrane region" description="Helical" evidence="1">
    <location>
        <begin position="12"/>
        <end position="32"/>
    </location>
</feature>
<feature type="transmembrane region" description="Helical" evidence="1">
    <location>
        <begin position="75"/>
        <end position="105"/>
    </location>
</feature>
<evidence type="ECO:0000256" key="1">
    <source>
        <dbReference type="SAM" id="Phobius"/>
    </source>
</evidence>
<gene>
    <name evidence="2" type="ORF">GCM10010178_60180</name>
</gene>
<evidence type="ECO:0000313" key="3">
    <source>
        <dbReference type="Proteomes" id="UP000649573"/>
    </source>
</evidence>
<dbReference type="RefSeq" id="WP_189257124.1">
    <property type="nucleotide sequence ID" value="NZ_BMRE01000033.1"/>
</dbReference>
<keyword evidence="3" id="KW-1185">Reference proteome</keyword>
<organism evidence="2 3">
    <name type="scientific">Lentzea flava</name>
    <dbReference type="NCBI Taxonomy" id="103732"/>
    <lineage>
        <taxon>Bacteria</taxon>
        <taxon>Bacillati</taxon>
        <taxon>Actinomycetota</taxon>
        <taxon>Actinomycetes</taxon>
        <taxon>Pseudonocardiales</taxon>
        <taxon>Pseudonocardiaceae</taxon>
        <taxon>Lentzea</taxon>
    </lineage>
</organism>
<dbReference type="Proteomes" id="UP000649573">
    <property type="component" value="Unassembled WGS sequence"/>
</dbReference>
<protein>
    <recommendedName>
        <fullName evidence="4">TspO and MBR related proteins</fullName>
    </recommendedName>
</protein>
<evidence type="ECO:0008006" key="4">
    <source>
        <dbReference type="Google" id="ProtNLM"/>
    </source>
</evidence>
<feature type="transmembrane region" description="Helical" evidence="1">
    <location>
        <begin position="44"/>
        <end position="68"/>
    </location>
</feature>
<proteinExistence type="predicted"/>
<sequence length="107" mass="11835">MYAPVRQRTPFLHCAAGALIWYIAVVVAYGIAELRTGTEVQVTIVEGIVGAVAWAITSTLVWAFLLAVRARIQPWLLIVIALPIFGVIWFVLHVVAFLFVVGFVMPR</sequence>
<keyword evidence="1" id="KW-0812">Transmembrane</keyword>
<reference evidence="3" key="1">
    <citation type="journal article" date="2019" name="Int. J. Syst. Evol. Microbiol.">
        <title>The Global Catalogue of Microorganisms (GCM) 10K type strain sequencing project: providing services to taxonomists for standard genome sequencing and annotation.</title>
        <authorList>
            <consortium name="The Broad Institute Genomics Platform"/>
            <consortium name="The Broad Institute Genome Sequencing Center for Infectious Disease"/>
            <person name="Wu L."/>
            <person name="Ma J."/>
        </authorList>
    </citation>
    <scope>NUCLEOTIDE SEQUENCE [LARGE SCALE GENOMIC DNA]</scope>
    <source>
        <strain evidence="3">JCM 3296</strain>
    </source>
</reference>
<dbReference type="EMBL" id="BMRE01000033">
    <property type="protein sequence ID" value="GGU59968.1"/>
    <property type="molecule type" value="Genomic_DNA"/>
</dbReference>
<keyword evidence="1" id="KW-0472">Membrane</keyword>
<keyword evidence="1" id="KW-1133">Transmembrane helix</keyword>
<evidence type="ECO:0000313" key="2">
    <source>
        <dbReference type="EMBL" id="GGU59968.1"/>
    </source>
</evidence>
<accession>A0ABQ2UYA3</accession>
<comment type="caution">
    <text evidence="2">The sequence shown here is derived from an EMBL/GenBank/DDBJ whole genome shotgun (WGS) entry which is preliminary data.</text>
</comment>